<evidence type="ECO:0000313" key="10">
    <source>
        <dbReference type="Proteomes" id="UP000647339"/>
    </source>
</evidence>
<feature type="chain" id="PRO_5045438755" evidence="6">
    <location>
        <begin position="24"/>
        <end position="625"/>
    </location>
</feature>
<feature type="domain" description="RagB/SusD" evidence="7">
    <location>
        <begin position="291"/>
        <end position="624"/>
    </location>
</feature>
<evidence type="ECO:0000313" key="9">
    <source>
        <dbReference type="EMBL" id="GGF45309.1"/>
    </source>
</evidence>
<evidence type="ECO:0000256" key="2">
    <source>
        <dbReference type="ARBA" id="ARBA00006275"/>
    </source>
</evidence>
<feature type="signal peptide" evidence="6">
    <location>
        <begin position="1"/>
        <end position="23"/>
    </location>
</feature>
<evidence type="ECO:0000256" key="3">
    <source>
        <dbReference type="ARBA" id="ARBA00022729"/>
    </source>
</evidence>
<comment type="caution">
    <text evidence="9">The sequence shown here is derived from an EMBL/GenBank/DDBJ whole genome shotgun (WGS) entry which is preliminary data.</text>
</comment>
<proteinExistence type="inferred from homology"/>
<dbReference type="InterPro" id="IPR033985">
    <property type="entry name" value="SusD-like_N"/>
</dbReference>
<accession>A0ABQ1V952</accession>
<evidence type="ECO:0000259" key="8">
    <source>
        <dbReference type="Pfam" id="PF14322"/>
    </source>
</evidence>
<dbReference type="EMBL" id="BMIU01000022">
    <property type="protein sequence ID" value="GGF45309.1"/>
    <property type="molecule type" value="Genomic_DNA"/>
</dbReference>
<dbReference type="Gene3D" id="1.25.40.390">
    <property type="match status" value="1"/>
</dbReference>
<dbReference type="InterPro" id="IPR012944">
    <property type="entry name" value="SusD_RagB_dom"/>
</dbReference>
<gene>
    <name evidence="9" type="ORF">GCM10011339_37250</name>
</gene>
<reference evidence="10" key="1">
    <citation type="journal article" date="2019" name="Int. J. Syst. Evol. Microbiol.">
        <title>The Global Catalogue of Microorganisms (GCM) 10K type strain sequencing project: providing services to taxonomists for standard genome sequencing and annotation.</title>
        <authorList>
            <consortium name="The Broad Institute Genomics Platform"/>
            <consortium name="The Broad Institute Genome Sequencing Center for Infectious Disease"/>
            <person name="Wu L."/>
            <person name="Ma J."/>
        </authorList>
    </citation>
    <scope>NUCLEOTIDE SEQUENCE [LARGE SCALE GENOMIC DNA]</scope>
    <source>
        <strain evidence="10">CGMCC 1.15407</strain>
    </source>
</reference>
<keyword evidence="4" id="KW-0472">Membrane</keyword>
<keyword evidence="3 6" id="KW-0732">Signal</keyword>
<comment type="similarity">
    <text evidence="2">Belongs to the SusD family.</text>
</comment>
<evidence type="ECO:0000259" key="7">
    <source>
        <dbReference type="Pfam" id="PF07980"/>
    </source>
</evidence>
<feature type="domain" description="SusD-like N-terminal" evidence="8">
    <location>
        <begin position="46"/>
        <end position="217"/>
    </location>
</feature>
<dbReference type="InterPro" id="IPR011990">
    <property type="entry name" value="TPR-like_helical_dom_sf"/>
</dbReference>
<sequence>MRLTMKKIILSICACVALFTACNDEEFLTREPQDILLEDQVWESEDLVLSVLADLYNRIPDYQQLESWWNYTNFDEAFASNAGDYWRHQNQDYGYGDWGMWDYGFIRDLNLFIESAEAADQLDPNVRDRFIAEAKFIRAMSYFEHVKRMGGVPLILESLEYDYSGDPTYLQYPRAKEHEIYDFVIEEMEAIKGDLPDGGTVSRATMGAALALEARAALYAASIAKYGQNTPNVSLPGEEVGIPASMADGYYTTALDAAEELMGMGTYQLYNNDPDPAENFTNIFLNKSANNEVIFAKDYLVQARTHYFTIETIPRSLREENTVGGKLNPSLNLVQSFELLDNTFAPLPTTDENGDPIYYDEPEDIFAGRDPRLAGTVILPGTTFRGSEVDIWAGWRTADGGLITSDQLGGRGELPNGESAQLVGFDGPIPNLEWSAQNGFYIRKFVDTQVGSGQRGTRSSVWWIRFRYAEVLLNAAEAAFELGDNAKAAEYMNQVRRRAGMPVDLAPSEITFDRIIHERRVELSFENHILWDYKRWRIAHQVWNGEAVPLTNDPSESQAISTRVFGLNPYKVYAPGTANHEKWVFEEFLPTPVFNPHRFRLGNYYSRIGDDVLNGNPKIVRNPNH</sequence>
<organism evidence="9 10">
    <name type="scientific">Echinicola rosea</name>
    <dbReference type="NCBI Taxonomy" id="1807691"/>
    <lineage>
        <taxon>Bacteria</taxon>
        <taxon>Pseudomonadati</taxon>
        <taxon>Bacteroidota</taxon>
        <taxon>Cytophagia</taxon>
        <taxon>Cytophagales</taxon>
        <taxon>Cyclobacteriaceae</taxon>
        <taxon>Echinicola</taxon>
    </lineage>
</organism>
<dbReference type="PROSITE" id="PS51257">
    <property type="entry name" value="PROKAR_LIPOPROTEIN"/>
    <property type="match status" value="1"/>
</dbReference>
<dbReference type="Pfam" id="PF14322">
    <property type="entry name" value="SusD-like_3"/>
    <property type="match status" value="1"/>
</dbReference>
<dbReference type="Proteomes" id="UP000647339">
    <property type="component" value="Unassembled WGS sequence"/>
</dbReference>
<comment type="subcellular location">
    <subcellularLocation>
        <location evidence="1">Cell outer membrane</location>
    </subcellularLocation>
</comment>
<keyword evidence="10" id="KW-1185">Reference proteome</keyword>
<evidence type="ECO:0000256" key="5">
    <source>
        <dbReference type="ARBA" id="ARBA00023237"/>
    </source>
</evidence>
<keyword evidence="5" id="KW-0998">Cell outer membrane</keyword>
<evidence type="ECO:0000256" key="6">
    <source>
        <dbReference type="SAM" id="SignalP"/>
    </source>
</evidence>
<dbReference type="Pfam" id="PF07980">
    <property type="entry name" value="SusD_RagB"/>
    <property type="match status" value="1"/>
</dbReference>
<evidence type="ECO:0000256" key="4">
    <source>
        <dbReference type="ARBA" id="ARBA00023136"/>
    </source>
</evidence>
<name>A0ABQ1V952_9BACT</name>
<dbReference type="SUPFAM" id="SSF48452">
    <property type="entry name" value="TPR-like"/>
    <property type="match status" value="1"/>
</dbReference>
<evidence type="ECO:0000256" key="1">
    <source>
        <dbReference type="ARBA" id="ARBA00004442"/>
    </source>
</evidence>
<protein>
    <submittedName>
        <fullName evidence="9">Membrane protein</fullName>
    </submittedName>
</protein>